<dbReference type="EMBL" id="SUNJ01000845">
    <property type="protein sequence ID" value="TPP67295.1"/>
    <property type="molecule type" value="Genomic_DNA"/>
</dbReference>
<dbReference type="STRING" id="46835.A0A504Z3I8"/>
<protein>
    <submittedName>
        <fullName evidence="7">Mediator of RNA polymerase II transcription subunit 27-B</fullName>
    </submittedName>
</protein>
<evidence type="ECO:0000256" key="5">
    <source>
        <dbReference type="ARBA" id="ARBA00023242"/>
    </source>
</evidence>
<keyword evidence="8" id="KW-1185">Reference proteome</keyword>
<feature type="region of interest" description="Disordered" evidence="6">
    <location>
        <begin position="38"/>
        <end position="80"/>
    </location>
</feature>
<organism evidence="7 8">
    <name type="scientific">Fasciola gigantica</name>
    <name type="common">Giant liver fluke</name>
    <dbReference type="NCBI Taxonomy" id="46835"/>
    <lineage>
        <taxon>Eukaryota</taxon>
        <taxon>Metazoa</taxon>
        <taxon>Spiralia</taxon>
        <taxon>Lophotrochozoa</taxon>
        <taxon>Platyhelminthes</taxon>
        <taxon>Trematoda</taxon>
        <taxon>Digenea</taxon>
        <taxon>Plagiorchiida</taxon>
        <taxon>Echinostomata</taxon>
        <taxon>Echinostomatoidea</taxon>
        <taxon>Fasciolidae</taxon>
        <taxon>Fasciola</taxon>
    </lineage>
</organism>
<comment type="caution">
    <text evidence="7">The sequence shown here is derived from an EMBL/GenBank/DDBJ whole genome shotgun (WGS) entry which is preliminary data.</text>
</comment>
<dbReference type="Proteomes" id="UP000316759">
    <property type="component" value="Unassembled WGS sequence"/>
</dbReference>
<dbReference type="GO" id="GO:0006357">
    <property type="term" value="P:regulation of transcription by RNA polymerase II"/>
    <property type="evidence" value="ECO:0007669"/>
    <property type="project" value="TreeGrafter"/>
</dbReference>
<dbReference type="GO" id="GO:0003713">
    <property type="term" value="F:transcription coactivator activity"/>
    <property type="evidence" value="ECO:0007669"/>
    <property type="project" value="TreeGrafter"/>
</dbReference>
<dbReference type="Pfam" id="PF11571">
    <property type="entry name" value="Med27"/>
    <property type="match status" value="1"/>
</dbReference>
<comment type="similarity">
    <text evidence="2">Belongs to the Mediator complex subunit 27 family.</text>
</comment>
<proteinExistence type="inferred from homology"/>
<feature type="compositionally biased region" description="Acidic residues" evidence="6">
    <location>
        <begin position="42"/>
        <end position="52"/>
    </location>
</feature>
<dbReference type="GO" id="GO:0016592">
    <property type="term" value="C:mediator complex"/>
    <property type="evidence" value="ECO:0007669"/>
    <property type="project" value="InterPro"/>
</dbReference>
<evidence type="ECO:0000313" key="7">
    <source>
        <dbReference type="EMBL" id="TPP67295.1"/>
    </source>
</evidence>
<comment type="subcellular location">
    <subcellularLocation>
        <location evidence="1">Nucleus</location>
    </subcellularLocation>
</comment>
<reference evidence="7 8" key="1">
    <citation type="submission" date="2019-04" db="EMBL/GenBank/DDBJ databases">
        <title>Annotation for the trematode Fasciola gigantica.</title>
        <authorList>
            <person name="Choi Y.-J."/>
        </authorList>
    </citation>
    <scope>NUCLEOTIDE SEQUENCE [LARGE SCALE GENOMIC DNA]</scope>
    <source>
        <strain evidence="7">Uganda_cow_1</strain>
    </source>
</reference>
<dbReference type="PANTHER" id="PTHR13130:SF4">
    <property type="entry name" value="MEDIATOR OF RNA POLYMERASE II TRANSCRIPTION SUBUNIT 27"/>
    <property type="match status" value="1"/>
</dbReference>
<evidence type="ECO:0000313" key="8">
    <source>
        <dbReference type="Proteomes" id="UP000316759"/>
    </source>
</evidence>
<keyword evidence="3" id="KW-0805">Transcription regulation</keyword>
<dbReference type="AlphaFoldDB" id="A0A504Z3I8"/>
<dbReference type="PANTHER" id="PTHR13130">
    <property type="entry name" value="34 KDA TRANSCRIPTIONAL CO-ACTIVATOR-RELATED"/>
    <property type="match status" value="1"/>
</dbReference>
<evidence type="ECO:0000256" key="3">
    <source>
        <dbReference type="ARBA" id="ARBA00023015"/>
    </source>
</evidence>
<keyword evidence="4" id="KW-0804">Transcription</keyword>
<gene>
    <name evidence="7" type="ORF">FGIG_07375</name>
</gene>
<dbReference type="OrthoDB" id="1868004at2759"/>
<dbReference type="InterPro" id="IPR021627">
    <property type="entry name" value="Mediator_Med27"/>
</dbReference>
<keyword evidence="5" id="KW-0539">Nucleus</keyword>
<evidence type="ECO:0000256" key="2">
    <source>
        <dbReference type="ARBA" id="ARBA00008048"/>
    </source>
</evidence>
<accession>A0A504Z3I8</accession>
<name>A0A504Z3I8_FASGI</name>
<feature type="region of interest" description="Disordered" evidence="6">
    <location>
        <begin position="334"/>
        <end position="361"/>
    </location>
</feature>
<evidence type="ECO:0000256" key="1">
    <source>
        <dbReference type="ARBA" id="ARBA00004123"/>
    </source>
</evidence>
<evidence type="ECO:0000256" key="4">
    <source>
        <dbReference type="ARBA" id="ARBA00023163"/>
    </source>
</evidence>
<evidence type="ECO:0000256" key="6">
    <source>
        <dbReference type="SAM" id="MobiDB-lite"/>
    </source>
</evidence>
<sequence length="465" mass="53113">MNTNTLVNTHISKLAQDSLREVKRLRIILTRLLSNVTNASEQDSDGADELPDAEARDPGMADNRMMMEPPASPHGQSTMGKKDVLHENLQPHRLILQIKDCFEALDEMARCMRSSRARSCMGDLGLHNALSLITTVDQLEFPSSPMEILGDETDSFRMRRVDWLVDRWDAERWKNRYCERAHTILEGLLSCSMFQRSHLNSEQKRRKRDSMLNSSRDVRFDLECLLNEIHASSPKLIITLIDSGLSVSVVHVKVGEVMQCLVTFRRLHPAWITVRGLTESCLIRQTNKATSVPMEKLEEPSETDTLSKPLEELLTSKSPQNAAVKETLTTLLTPGPKLMRSDQETRSRRAGNSPYAPRPIQTNNLHLNQLDLVTPSRYTLFQRITALAQCMLLHWSNDYQPASAVRSFFTWLQSYHDLYTAPCVRCNQLLGQDLSLPLWRSYSQSRRSVDQRTIEAHHEYCQAIS</sequence>